<feature type="transmembrane region" description="Helical" evidence="9">
    <location>
        <begin position="512"/>
        <end position="532"/>
    </location>
</feature>
<proteinExistence type="inferred from homology"/>
<protein>
    <submittedName>
        <fullName evidence="10">V-type ATP synthase subunit I</fullName>
    </submittedName>
</protein>
<keyword evidence="6" id="KW-0406">Ion transport</keyword>
<dbReference type="AlphaFoldDB" id="A0A2T0B2Q9"/>
<evidence type="ECO:0000256" key="3">
    <source>
        <dbReference type="ARBA" id="ARBA00022448"/>
    </source>
</evidence>
<feature type="coiled-coil region" evidence="8">
    <location>
        <begin position="233"/>
        <end position="260"/>
    </location>
</feature>
<dbReference type="Proteomes" id="UP000239706">
    <property type="component" value="Unassembled WGS sequence"/>
</dbReference>
<evidence type="ECO:0000256" key="4">
    <source>
        <dbReference type="ARBA" id="ARBA00022692"/>
    </source>
</evidence>
<dbReference type="RefSeq" id="WP_242975576.1">
    <property type="nucleotide sequence ID" value="NZ_PVXO01000051.1"/>
</dbReference>
<dbReference type="GO" id="GO:0051117">
    <property type="term" value="F:ATPase binding"/>
    <property type="evidence" value="ECO:0007669"/>
    <property type="project" value="TreeGrafter"/>
</dbReference>
<comment type="caution">
    <text evidence="10">The sequence shown here is derived from an EMBL/GenBank/DDBJ whole genome shotgun (WGS) entry which is preliminary data.</text>
</comment>
<dbReference type="GO" id="GO:0007035">
    <property type="term" value="P:vacuolar acidification"/>
    <property type="evidence" value="ECO:0007669"/>
    <property type="project" value="TreeGrafter"/>
</dbReference>
<organism evidence="10 11">
    <name type="scientific">Clostridium liquoris</name>
    <dbReference type="NCBI Taxonomy" id="1289519"/>
    <lineage>
        <taxon>Bacteria</taxon>
        <taxon>Bacillati</taxon>
        <taxon>Bacillota</taxon>
        <taxon>Clostridia</taxon>
        <taxon>Eubacteriales</taxon>
        <taxon>Clostridiaceae</taxon>
        <taxon>Clostridium</taxon>
    </lineage>
</organism>
<dbReference type="PANTHER" id="PTHR11629">
    <property type="entry name" value="VACUOLAR PROTON ATPASES"/>
    <property type="match status" value="1"/>
</dbReference>
<evidence type="ECO:0000313" key="11">
    <source>
        <dbReference type="Proteomes" id="UP000239706"/>
    </source>
</evidence>
<evidence type="ECO:0000256" key="8">
    <source>
        <dbReference type="SAM" id="Coils"/>
    </source>
</evidence>
<feature type="transmembrane region" description="Helical" evidence="9">
    <location>
        <begin position="565"/>
        <end position="586"/>
    </location>
</feature>
<evidence type="ECO:0000256" key="7">
    <source>
        <dbReference type="ARBA" id="ARBA00023136"/>
    </source>
</evidence>
<feature type="transmembrane region" description="Helical" evidence="9">
    <location>
        <begin position="365"/>
        <end position="398"/>
    </location>
</feature>
<evidence type="ECO:0000256" key="1">
    <source>
        <dbReference type="ARBA" id="ARBA00004141"/>
    </source>
</evidence>
<sequence>MAIVKMSKFTLLAFNSQKEILLENLQKFEGVQFINLQEKDTEELDFLKEANEYKKASEIDGELAKVKFSLEFMNKFIEREKGFKAIKKGKKNLKYDEVKEFSEKNDWVATYEVLKKYDSRLNELKNEASRLQGEIETLTPWIKLDASFDDLKSIHSSDYFLGSINKKLMEEFLEKFNNEIEASYVEKLDEVKDEINLLVIFHKTFSEQSNNILKEYGLNKVDLKYSGKPKDIIRDYKEKIEKYEKEELEIIEEVKKYKDKIDGLEIVFEYYKMEENKARAVENFLKTDKVLLIEGWTPEDKKLELQDILKQCCGNEYFIEFMEPSAEDVDNVPILLKNNKLAEPYEAVTAMYSLPHYDEVDPTPILAPFFFVFFGMMLSDAGYGLVMFIASSLALKLLPLDKPVQKFMRLFRSISVSTIAWGILYGSYFGDAPSLFIPGGIKPLWLDPALNPMTVLMVAGIMGIIHLYTGLEVKAYELIKSGKVLDALFDVGFWYATVTGILLLLAGPAIGIQSLFVVGKYMAIIGAVGLVATQGRSNKGIVGKIAGGLFGLYGITGYLGDILSYSRLLALGLATGLIGSSFNLMIRLLGKGAFALIFGILIFLGGHIFNLAINVLGAYVHACRLQYLEFFGKFYNGGGRQFTPFKTKNEYVNIIKD</sequence>
<keyword evidence="11" id="KW-1185">Reference proteome</keyword>
<evidence type="ECO:0000256" key="5">
    <source>
        <dbReference type="ARBA" id="ARBA00022989"/>
    </source>
</evidence>
<accession>A0A2T0B2Q9</accession>
<evidence type="ECO:0000256" key="6">
    <source>
        <dbReference type="ARBA" id="ARBA00023065"/>
    </source>
</evidence>
<comment type="similarity">
    <text evidence="2">Belongs to the V-ATPase 116 kDa subunit family.</text>
</comment>
<reference evidence="10 11" key="1">
    <citation type="submission" date="2018-03" db="EMBL/GenBank/DDBJ databases">
        <title>Genome sequence of Clostridium liquoris DSM 100320.</title>
        <authorList>
            <person name="Poehlein A."/>
            <person name="Daniel R."/>
        </authorList>
    </citation>
    <scope>NUCLEOTIDE SEQUENCE [LARGE SCALE GENOMIC DNA]</scope>
    <source>
        <strain evidence="10 11">DSM 100320</strain>
    </source>
</reference>
<evidence type="ECO:0000256" key="9">
    <source>
        <dbReference type="SAM" id="Phobius"/>
    </source>
</evidence>
<dbReference type="GO" id="GO:0016471">
    <property type="term" value="C:vacuolar proton-transporting V-type ATPase complex"/>
    <property type="evidence" value="ECO:0007669"/>
    <property type="project" value="TreeGrafter"/>
</dbReference>
<keyword evidence="5 9" id="KW-1133">Transmembrane helix</keyword>
<dbReference type="InterPro" id="IPR002490">
    <property type="entry name" value="V-ATPase_116kDa_su"/>
</dbReference>
<dbReference type="Pfam" id="PF01496">
    <property type="entry name" value="V_ATPase_I"/>
    <property type="match status" value="2"/>
</dbReference>
<keyword evidence="8" id="KW-0175">Coiled coil</keyword>
<feature type="transmembrane region" description="Helical" evidence="9">
    <location>
        <begin position="541"/>
        <end position="559"/>
    </location>
</feature>
<keyword evidence="3" id="KW-0813">Transport</keyword>
<feature type="transmembrane region" description="Helical" evidence="9">
    <location>
        <begin position="593"/>
        <end position="620"/>
    </location>
</feature>
<feature type="transmembrane region" description="Helical" evidence="9">
    <location>
        <begin position="488"/>
        <end position="506"/>
    </location>
</feature>
<keyword evidence="4 9" id="KW-0812">Transmembrane</keyword>
<dbReference type="GO" id="GO:0046961">
    <property type="term" value="F:proton-transporting ATPase activity, rotational mechanism"/>
    <property type="evidence" value="ECO:0007669"/>
    <property type="project" value="InterPro"/>
</dbReference>
<gene>
    <name evidence="10" type="ORF">CLLI_19260</name>
</gene>
<feature type="transmembrane region" description="Helical" evidence="9">
    <location>
        <begin position="449"/>
        <end position="468"/>
    </location>
</feature>
<name>A0A2T0B2Q9_9CLOT</name>
<dbReference type="GO" id="GO:0033179">
    <property type="term" value="C:proton-transporting V-type ATPase, V0 domain"/>
    <property type="evidence" value="ECO:0007669"/>
    <property type="project" value="InterPro"/>
</dbReference>
<comment type="subcellular location">
    <subcellularLocation>
        <location evidence="1">Membrane</location>
        <topology evidence="1">Multi-pass membrane protein</topology>
    </subcellularLocation>
</comment>
<dbReference type="EMBL" id="PVXO01000051">
    <property type="protein sequence ID" value="PRR78162.1"/>
    <property type="molecule type" value="Genomic_DNA"/>
</dbReference>
<evidence type="ECO:0000313" key="10">
    <source>
        <dbReference type="EMBL" id="PRR78162.1"/>
    </source>
</evidence>
<keyword evidence="7 9" id="KW-0472">Membrane</keyword>
<evidence type="ECO:0000256" key="2">
    <source>
        <dbReference type="ARBA" id="ARBA00009904"/>
    </source>
</evidence>
<dbReference type="PANTHER" id="PTHR11629:SF63">
    <property type="entry name" value="V-TYPE PROTON ATPASE SUBUNIT A"/>
    <property type="match status" value="1"/>
</dbReference>
<feature type="transmembrane region" description="Helical" evidence="9">
    <location>
        <begin position="410"/>
        <end position="429"/>
    </location>
</feature>